<dbReference type="InterPro" id="IPR050464">
    <property type="entry name" value="Zeta_carotene_desat/Oxidored"/>
</dbReference>
<dbReference type="EMBL" id="CAJNJA010031897">
    <property type="protein sequence ID" value="CAE7661817.1"/>
    <property type="molecule type" value="Genomic_DNA"/>
</dbReference>
<dbReference type="PANTHER" id="PTHR42923">
    <property type="entry name" value="PROTOPORPHYRINOGEN OXIDASE"/>
    <property type="match status" value="1"/>
</dbReference>
<dbReference type="OrthoDB" id="5046242at2759"/>
<dbReference type="Pfam" id="PF01593">
    <property type="entry name" value="Amino_oxidase"/>
    <property type="match status" value="1"/>
</dbReference>
<dbReference type="InterPro" id="IPR002937">
    <property type="entry name" value="Amino_oxidase"/>
</dbReference>
<accession>A0A812W0M8</accession>
<reference evidence="2" key="1">
    <citation type="submission" date="2021-02" db="EMBL/GenBank/DDBJ databases">
        <authorList>
            <person name="Dougan E. K."/>
            <person name="Rhodes N."/>
            <person name="Thang M."/>
            <person name="Chan C."/>
        </authorList>
    </citation>
    <scope>NUCLEOTIDE SEQUENCE</scope>
</reference>
<evidence type="ECO:0000313" key="3">
    <source>
        <dbReference type="Proteomes" id="UP000601435"/>
    </source>
</evidence>
<sequence length="402" mass="45133">MRTNFVLELSMQHPEAAEAMAIFRKWYASSALLLLSLRLKPARPEWSLLIKEILEAVGMSTIIESEAAFVLDTGMQLYQEIKKTKAGLRLGGVVTAVSWLSRRQSLMTRLTFLNVVKQAVDNTQLGWLSWRIRRCLERLSFALALLDACYLLMPKKLAEATANPVGKSLRKTRWKGLRQESNRACRRYADMSTCCKEYEDAKRSMLELVFAPCGAIAGSDINWIEKTDEEIVAATMKELERLFPDEIGVALPGGAQLRKARVVKVPRSVYAAVPGRNKFRPSQATPVPNFTLAGDWTSQKFLGSMEGAVLAGKLAAEVICDRARGIKEGGGWEQLRGALDQAFATSDELSEPWALWRLPGEFRARVRRRRRLHRQDPHVSMAPSGGLRMMAVRLNSKPSLWE</sequence>
<evidence type="ECO:0000313" key="2">
    <source>
        <dbReference type="EMBL" id="CAE7661817.1"/>
    </source>
</evidence>
<dbReference type="GO" id="GO:0016491">
    <property type="term" value="F:oxidoreductase activity"/>
    <property type="evidence" value="ECO:0007669"/>
    <property type="project" value="InterPro"/>
</dbReference>
<dbReference type="AlphaFoldDB" id="A0A812W0M8"/>
<feature type="domain" description="Amine oxidase" evidence="1">
    <location>
        <begin position="178"/>
        <end position="319"/>
    </location>
</feature>
<dbReference type="Gene3D" id="3.50.50.60">
    <property type="entry name" value="FAD/NAD(P)-binding domain"/>
    <property type="match status" value="1"/>
</dbReference>
<protein>
    <submittedName>
        <fullName evidence="2">Pds protein</fullName>
    </submittedName>
</protein>
<name>A0A812W0M8_9DINO</name>
<evidence type="ECO:0000259" key="1">
    <source>
        <dbReference type="Pfam" id="PF01593"/>
    </source>
</evidence>
<organism evidence="2 3">
    <name type="scientific">Symbiodinium necroappetens</name>
    <dbReference type="NCBI Taxonomy" id="1628268"/>
    <lineage>
        <taxon>Eukaryota</taxon>
        <taxon>Sar</taxon>
        <taxon>Alveolata</taxon>
        <taxon>Dinophyceae</taxon>
        <taxon>Suessiales</taxon>
        <taxon>Symbiodiniaceae</taxon>
        <taxon>Symbiodinium</taxon>
    </lineage>
</organism>
<dbReference type="PANTHER" id="PTHR42923:SF45">
    <property type="entry name" value="15-CIS-PHYTOENE DESATURASE, CHLOROPLASTIC_CHROMOPLASTIC"/>
    <property type="match status" value="1"/>
</dbReference>
<comment type="caution">
    <text evidence="2">The sequence shown here is derived from an EMBL/GenBank/DDBJ whole genome shotgun (WGS) entry which is preliminary data.</text>
</comment>
<proteinExistence type="predicted"/>
<dbReference type="Proteomes" id="UP000601435">
    <property type="component" value="Unassembled WGS sequence"/>
</dbReference>
<keyword evidence="3" id="KW-1185">Reference proteome</keyword>
<dbReference type="SUPFAM" id="SSF51905">
    <property type="entry name" value="FAD/NAD(P)-binding domain"/>
    <property type="match status" value="1"/>
</dbReference>
<gene>
    <name evidence="2" type="primary">pds</name>
    <name evidence="2" type="ORF">SNEC2469_LOCUS18820</name>
</gene>
<dbReference type="InterPro" id="IPR036188">
    <property type="entry name" value="FAD/NAD-bd_sf"/>
</dbReference>